<reference evidence="1 2" key="1">
    <citation type="submission" date="2015-03" db="EMBL/GenBank/DDBJ databases">
        <authorList>
            <consortium name="Pathogen Informatics"/>
        </authorList>
    </citation>
    <scope>NUCLEOTIDE SEQUENCE [LARGE SCALE GENOMIC DNA]</scope>
    <source>
        <strain evidence="1 2">Bir 187</strain>
    </source>
</reference>
<accession>A0A655A1L2</accession>
<evidence type="ECO:0000313" key="1">
    <source>
        <dbReference type="EMBL" id="CKR83954.1"/>
    </source>
</evidence>
<organism evidence="1 2">
    <name type="scientific">Mycobacterium tuberculosis</name>
    <dbReference type="NCBI Taxonomy" id="1773"/>
    <lineage>
        <taxon>Bacteria</taxon>
        <taxon>Bacillati</taxon>
        <taxon>Actinomycetota</taxon>
        <taxon>Actinomycetes</taxon>
        <taxon>Mycobacteriales</taxon>
        <taxon>Mycobacteriaceae</taxon>
        <taxon>Mycobacterium</taxon>
        <taxon>Mycobacterium tuberculosis complex</taxon>
    </lineage>
</organism>
<dbReference type="EMBL" id="CNFU01000443">
    <property type="protein sequence ID" value="CKR83954.1"/>
    <property type="molecule type" value="Genomic_DNA"/>
</dbReference>
<protein>
    <submittedName>
        <fullName evidence="1">Uncharacterized protein</fullName>
    </submittedName>
</protein>
<evidence type="ECO:0000313" key="2">
    <source>
        <dbReference type="Proteomes" id="UP000049023"/>
    </source>
</evidence>
<dbReference type="AlphaFoldDB" id="A0A655A1L2"/>
<proteinExistence type="predicted"/>
<gene>
    <name evidence="1" type="ORF">ERS027661_02191</name>
</gene>
<dbReference type="Proteomes" id="UP000049023">
    <property type="component" value="Unassembled WGS sequence"/>
</dbReference>
<name>A0A655A1L2_MYCTX</name>
<sequence>MENLVGRFNIEEFTGDGWSVEHVVHTAQRVEQCGRIAACCERRRREAVYPRIGRTGQLVAEFVVCHHEPGGGAGRVGADCRADRPGQLVAPVFERTALGCRLSVHHNLIAARIFWRCRARVRGGDPVVGVLPGCGGDGGVRLGRVTGMRWVGDVGGVEVGAEGDRVIGITLQGANAQVFRCGLGWAVRVFQGVGNRLGQQRVCADLDEGVVGAVGAATGGSDGLLEAHGVAHVGGPVFGVEDRLGVQVCVGGGDDSDGGGPWGQIGQLRTHRRLQRIHGRIVRGDFDIDPTGKPVLRAHPGDQLIDLFGRPGDHGLPRRVVDPHCHLRVVRD</sequence>